<name>A0A7W3N467_9ACTN</name>
<dbReference type="PANTHER" id="PTHR23150">
    <property type="entry name" value="SULFATASE MODIFYING FACTOR 1, 2"/>
    <property type="match status" value="1"/>
</dbReference>
<dbReference type="EMBL" id="JACJII010000001">
    <property type="protein sequence ID" value="MBA9007234.1"/>
    <property type="molecule type" value="Genomic_DNA"/>
</dbReference>
<dbReference type="InterPro" id="IPR027417">
    <property type="entry name" value="P-loop_NTPase"/>
</dbReference>
<feature type="domain" description="Sulfatase-modifying factor enzyme-like" evidence="1">
    <location>
        <begin position="499"/>
        <end position="733"/>
    </location>
</feature>
<keyword evidence="4" id="KW-1185">Reference proteome</keyword>
<dbReference type="Gene3D" id="3.90.1580.10">
    <property type="entry name" value="paralog of FGE (formylglycine-generating enzyme)"/>
    <property type="match status" value="1"/>
</dbReference>
<dbReference type="InterPro" id="IPR016187">
    <property type="entry name" value="CTDL_fold"/>
</dbReference>
<sequence length="736" mass="83067">MWFTTTGSQVLTGDVPRLVPAVAKKAEFLAGLYLTMGYTSVKRFELTQYTVYQLFSREVGLRIEYVELLLSRGTDEVRQVLQSTGGELLKTRLPKLTRFLVLDPGDDPIVSEFEDYRVVTYDRFMDTIVDPDAHHSSFTLAEVGEEIPLSGQLLTVDERSGNMTLSQVGDAYELLTETAVSGGNLLVVGRSGSGKTVLLQRLVAAGRDSDVRRYRFYFDMSLKRPDESFPDFITRTLAPCMAVDRIKVFDVFHYFARSGSVVCALDGIDEAVTEHTLAGFVELFTELAQVLSAESVVVMSSRVSFLEDSPQVRRMLDGTALLSERLVQNLYAQGVDPLKVPRFSALRLHENTSPLEVRLTRALGAEEPLPDLLWRHVERTAAEAGLADRMPRLVSFFGRAGLEGRTTFTLIELCNELGIECFTGGRIDFESFRLRPLFRRADADRVTFTHSAYQELFAAEHLRLSSLQGIGRPARLTEQLRAFLYHRSRHEPGSDDCVLPAGTYLVGPSDHLMLREITTPVRFDRYTVTVRRYNEFLAAVERYGSAQWDHPDMPPDVSHQPWIERLRVQDYYSDPAYADHPAICVSWWSAHAFARFEGKRLPTSTEWEAAARGRDGRLFPWGDEIDLQAVNCADAYSDRPLITYETWLEEHDRGRLRDAFPRPVHAHERNRSPFGIHQMVGNVWERTSTILADRGESVICGGSFDNPYRAVQASSKGLAGFRISSNAIGFRCVEEL</sequence>
<reference evidence="3 4" key="1">
    <citation type="submission" date="2020-08" db="EMBL/GenBank/DDBJ databases">
        <title>Sequencing the genomes of 1000 actinobacteria strains.</title>
        <authorList>
            <person name="Klenk H.-P."/>
        </authorList>
    </citation>
    <scope>NUCLEOTIDE SEQUENCE [LARGE SCALE GENOMIC DNA]</scope>
    <source>
        <strain evidence="3 4">DSM 45823</strain>
    </source>
</reference>
<comment type="caution">
    <text evidence="3">The sequence shown here is derived from an EMBL/GenBank/DDBJ whole genome shotgun (WGS) entry which is preliminary data.</text>
</comment>
<organism evidence="3 4">
    <name type="scientific">Thermomonospora cellulosilytica</name>
    <dbReference type="NCBI Taxonomy" id="1411118"/>
    <lineage>
        <taxon>Bacteria</taxon>
        <taxon>Bacillati</taxon>
        <taxon>Actinomycetota</taxon>
        <taxon>Actinomycetes</taxon>
        <taxon>Streptosporangiales</taxon>
        <taxon>Thermomonosporaceae</taxon>
        <taxon>Thermomonospora</taxon>
    </lineage>
</organism>
<dbReference type="InterPro" id="IPR007111">
    <property type="entry name" value="NACHT_NTPase"/>
</dbReference>
<dbReference type="Proteomes" id="UP000539313">
    <property type="component" value="Unassembled WGS sequence"/>
</dbReference>
<proteinExistence type="predicted"/>
<dbReference type="PANTHER" id="PTHR23150:SF19">
    <property type="entry name" value="FORMYLGLYCINE-GENERATING ENZYME"/>
    <property type="match status" value="1"/>
</dbReference>
<dbReference type="SUPFAM" id="SSF52540">
    <property type="entry name" value="P-loop containing nucleoside triphosphate hydrolases"/>
    <property type="match status" value="1"/>
</dbReference>
<dbReference type="Gene3D" id="3.40.50.300">
    <property type="entry name" value="P-loop containing nucleotide triphosphate hydrolases"/>
    <property type="match status" value="1"/>
</dbReference>
<dbReference type="InterPro" id="IPR005532">
    <property type="entry name" value="SUMF_dom"/>
</dbReference>
<dbReference type="AlphaFoldDB" id="A0A7W3N467"/>
<dbReference type="SUPFAM" id="SSF56436">
    <property type="entry name" value="C-type lectin-like"/>
    <property type="match status" value="1"/>
</dbReference>
<protein>
    <submittedName>
        <fullName evidence="3">Uncharacterized protein</fullName>
    </submittedName>
</protein>
<dbReference type="Pfam" id="PF05729">
    <property type="entry name" value="NACHT"/>
    <property type="match status" value="1"/>
</dbReference>
<feature type="domain" description="NACHT" evidence="2">
    <location>
        <begin position="186"/>
        <end position="314"/>
    </location>
</feature>
<evidence type="ECO:0000313" key="4">
    <source>
        <dbReference type="Proteomes" id="UP000539313"/>
    </source>
</evidence>
<evidence type="ECO:0000259" key="1">
    <source>
        <dbReference type="Pfam" id="PF03781"/>
    </source>
</evidence>
<gene>
    <name evidence="3" type="ORF">HNR21_006116</name>
</gene>
<evidence type="ECO:0000259" key="2">
    <source>
        <dbReference type="Pfam" id="PF05729"/>
    </source>
</evidence>
<dbReference type="RefSeq" id="WP_220500363.1">
    <property type="nucleotide sequence ID" value="NZ_JACJII010000001.1"/>
</dbReference>
<dbReference type="InterPro" id="IPR051043">
    <property type="entry name" value="Sulfatase_Mod_Factor_Kinase"/>
</dbReference>
<dbReference type="GO" id="GO:0120147">
    <property type="term" value="F:formylglycine-generating oxidase activity"/>
    <property type="evidence" value="ECO:0007669"/>
    <property type="project" value="TreeGrafter"/>
</dbReference>
<dbReference type="InterPro" id="IPR042095">
    <property type="entry name" value="SUMF_sf"/>
</dbReference>
<evidence type="ECO:0000313" key="3">
    <source>
        <dbReference type="EMBL" id="MBA9007234.1"/>
    </source>
</evidence>
<accession>A0A7W3N467</accession>
<dbReference type="Pfam" id="PF03781">
    <property type="entry name" value="FGE-sulfatase"/>
    <property type="match status" value="1"/>
</dbReference>